<evidence type="ECO:0000313" key="1">
    <source>
        <dbReference type="EMBL" id="HAU4359692.1"/>
    </source>
</evidence>
<gene>
    <name evidence="1" type="ORF">F6W21_25520</name>
</gene>
<organism evidence="1 2">
    <name type="scientific">Klebsiella oxytoca</name>
    <dbReference type="NCBI Taxonomy" id="571"/>
    <lineage>
        <taxon>Bacteria</taxon>
        <taxon>Pseudomonadati</taxon>
        <taxon>Pseudomonadota</taxon>
        <taxon>Gammaproteobacteria</taxon>
        <taxon>Enterobacterales</taxon>
        <taxon>Enterobacteriaceae</taxon>
        <taxon>Klebsiella/Raoultella group</taxon>
        <taxon>Klebsiella</taxon>
    </lineage>
</organism>
<evidence type="ECO:0000313" key="2">
    <source>
        <dbReference type="Proteomes" id="UP000868497"/>
    </source>
</evidence>
<proteinExistence type="predicted"/>
<sequence length="160" mass="17981">MSVLTQGTQLYALIRGVVHEIECITSFNPGANPADQIEDTCLSERNSRTYKKGLRTPGQATVTINADPDNESHYLMWQLAEQDEYQDELIQWAIGWADGESVPTVTENEMQLPTDRTWYTFHAYVSDFPFDFQANAVVATSATMQRSGPGVWIRKVEATS</sequence>
<protein>
    <submittedName>
        <fullName evidence="1">Phage tail protein</fullName>
    </submittedName>
</protein>
<name>A0AAD3UPR1_KLEOX</name>
<accession>A0AAD3UPR1</accession>
<reference evidence="1" key="2">
    <citation type="submission" date="2019-09" db="EMBL/GenBank/DDBJ databases">
        <authorList>
            <consortium name="NCBI Pathogen Detection Project"/>
        </authorList>
    </citation>
    <scope>NUCLEOTIDE SEQUENCE</scope>
    <source>
        <strain evidence="1">AUSMDU00005748</strain>
    </source>
</reference>
<dbReference type="Pfam" id="PF16460">
    <property type="entry name" value="Phage_TTP_11"/>
    <property type="match status" value="1"/>
</dbReference>
<dbReference type="AlphaFoldDB" id="A0AAD3UPR1"/>
<dbReference type="EMBL" id="DACXIC010000049">
    <property type="protein sequence ID" value="HAU4359692.1"/>
    <property type="molecule type" value="Genomic_DNA"/>
</dbReference>
<dbReference type="RefSeq" id="WP_202860963.1">
    <property type="nucleotide sequence ID" value="NZ_CP089411.1"/>
</dbReference>
<dbReference type="InterPro" id="IPR032495">
    <property type="entry name" value="Phage_TTP_11"/>
</dbReference>
<dbReference type="Gene3D" id="4.10.410.40">
    <property type="match status" value="1"/>
</dbReference>
<comment type="caution">
    <text evidence="1">The sequence shown here is derived from an EMBL/GenBank/DDBJ whole genome shotgun (WGS) entry which is preliminary data.</text>
</comment>
<dbReference type="Proteomes" id="UP000868497">
    <property type="component" value="Unassembled WGS sequence"/>
</dbReference>
<reference evidence="1" key="1">
    <citation type="journal article" date="2018" name="Genome Biol.">
        <title>SKESA: strategic k-mer extension for scrupulous assemblies.</title>
        <authorList>
            <person name="Souvorov A."/>
            <person name="Agarwala R."/>
            <person name="Lipman D.J."/>
        </authorList>
    </citation>
    <scope>NUCLEOTIDE SEQUENCE</scope>
    <source>
        <strain evidence="1">AUSMDU00005748</strain>
    </source>
</reference>